<reference evidence="1 2" key="1">
    <citation type="submission" date="2023-05" db="EMBL/GenBank/DDBJ databases">
        <title>Sequencing and Assembly of Streptomyces sp. NP73.</title>
        <authorList>
            <person name="Konwar A.N."/>
            <person name="Saikia K."/>
            <person name="Thakur D."/>
        </authorList>
    </citation>
    <scope>NUCLEOTIDE SEQUENCE [LARGE SCALE GENOMIC DNA]</scope>
    <source>
        <strain evidence="1 2">NP73</strain>
    </source>
</reference>
<accession>A0ABT7H0E9</accession>
<keyword evidence="2" id="KW-1185">Reference proteome</keyword>
<evidence type="ECO:0000313" key="2">
    <source>
        <dbReference type="Proteomes" id="UP001223390"/>
    </source>
</evidence>
<organism evidence="1 2">
    <name type="scientific">Streptomyces katrae</name>
    <dbReference type="NCBI Taxonomy" id="68223"/>
    <lineage>
        <taxon>Bacteria</taxon>
        <taxon>Bacillati</taxon>
        <taxon>Actinomycetota</taxon>
        <taxon>Actinomycetes</taxon>
        <taxon>Kitasatosporales</taxon>
        <taxon>Streptomycetaceae</taxon>
        <taxon>Streptomyces</taxon>
    </lineage>
</organism>
<evidence type="ECO:0000313" key="1">
    <source>
        <dbReference type="EMBL" id="MDK9499323.1"/>
    </source>
</evidence>
<name>A0ABT7H0E9_9ACTN</name>
<gene>
    <name evidence="1" type="ORF">QEZ40_004743</name>
</gene>
<dbReference type="RefSeq" id="WP_285345232.1">
    <property type="nucleotide sequence ID" value="NZ_JASITI010000042.1"/>
</dbReference>
<protein>
    <submittedName>
        <fullName evidence="1">Uncharacterized protein</fullName>
    </submittedName>
</protein>
<dbReference type="Proteomes" id="UP001223390">
    <property type="component" value="Unassembled WGS sequence"/>
</dbReference>
<dbReference type="EMBL" id="JASITI010000042">
    <property type="protein sequence ID" value="MDK9499323.1"/>
    <property type="molecule type" value="Genomic_DNA"/>
</dbReference>
<proteinExistence type="predicted"/>
<sequence length="68" mass="6827">MPAPAEKVSRRASNWAVGAMAAALLGLATPLAPLAVPTGLLVVVPLTSRSAPARFSLICAATGGARCW</sequence>
<comment type="caution">
    <text evidence="1">The sequence shown here is derived from an EMBL/GenBank/DDBJ whole genome shotgun (WGS) entry which is preliminary data.</text>
</comment>